<evidence type="ECO:0000313" key="3">
    <source>
        <dbReference type="Proteomes" id="UP001575181"/>
    </source>
</evidence>
<evidence type="ECO:0000313" key="2">
    <source>
        <dbReference type="EMBL" id="MFA9460376.1"/>
    </source>
</evidence>
<dbReference type="RefSeq" id="WP_373655159.1">
    <property type="nucleotide sequence ID" value="NZ_JBGUAW010000003.1"/>
</dbReference>
<feature type="chain" id="PRO_5045494192" description="DUF4412 domain-containing protein" evidence="1">
    <location>
        <begin position="24"/>
        <end position="225"/>
    </location>
</feature>
<evidence type="ECO:0000256" key="1">
    <source>
        <dbReference type="SAM" id="SignalP"/>
    </source>
</evidence>
<name>A0ABV4TUX0_9GAMM</name>
<keyword evidence="3" id="KW-1185">Reference proteome</keyword>
<dbReference type="EMBL" id="JBGUAW010000003">
    <property type="protein sequence ID" value="MFA9460376.1"/>
    <property type="molecule type" value="Genomic_DNA"/>
</dbReference>
<proteinExistence type="predicted"/>
<organism evidence="2 3">
    <name type="scientific">Thiohalorhabdus methylotrophus</name>
    <dbReference type="NCBI Taxonomy" id="3242694"/>
    <lineage>
        <taxon>Bacteria</taxon>
        <taxon>Pseudomonadati</taxon>
        <taxon>Pseudomonadota</taxon>
        <taxon>Gammaproteobacteria</taxon>
        <taxon>Thiohalorhabdales</taxon>
        <taxon>Thiohalorhabdaceae</taxon>
        <taxon>Thiohalorhabdus</taxon>
    </lineage>
</organism>
<comment type="caution">
    <text evidence="2">The sequence shown here is derived from an EMBL/GenBank/DDBJ whole genome shotgun (WGS) entry which is preliminary data.</text>
</comment>
<dbReference type="Proteomes" id="UP001575181">
    <property type="component" value="Unassembled WGS sequence"/>
</dbReference>
<sequence>MPKPMHMLFAVFLAVALAAPAQAGTRIFMKHAEGRSEMLLTGDKVRVNPSTDGFYMLFDASEGDRLFVNGPRKQIVEMPAAEPSDEFSAADIELREKGSGPEVAGYSTTRYDVHFNGKRCGKVLASPKALADAGGDDAVRVFEMLSRQGKSGRQSQPKPCDRALEHLGERFRDIGLAMRTTKPDGGNSEILKIKSGVDLDPALFKAPEGYERRSLEEVLKGQQSQ</sequence>
<gene>
    <name evidence="2" type="ORF">ACERLL_05990</name>
</gene>
<accession>A0ABV4TUX0</accession>
<reference evidence="2 3" key="1">
    <citation type="submission" date="2024-08" db="EMBL/GenBank/DDBJ databases">
        <title>Whole-genome sequencing of halo(alkali)philic microorganisms from hypersaline lakes.</title>
        <authorList>
            <person name="Sorokin D.Y."/>
            <person name="Merkel A.Y."/>
            <person name="Messina E."/>
            <person name="Yakimov M."/>
        </authorList>
    </citation>
    <scope>NUCLEOTIDE SEQUENCE [LARGE SCALE GENOMIC DNA]</scope>
    <source>
        <strain evidence="2 3">Cl-TMA</strain>
    </source>
</reference>
<feature type="signal peptide" evidence="1">
    <location>
        <begin position="1"/>
        <end position="23"/>
    </location>
</feature>
<keyword evidence="1" id="KW-0732">Signal</keyword>
<evidence type="ECO:0008006" key="4">
    <source>
        <dbReference type="Google" id="ProtNLM"/>
    </source>
</evidence>
<protein>
    <recommendedName>
        <fullName evidence="4">DUF4412 domain-containing protein</fullName>
    </recommendedName>
</protein>